<evidence type="ECO:0000313" key="3">
    <source>
        <dbReference type="EMBL" id="PQO34436.1"/>
    </source>
</evidence>
<proteinExistence type="predicted"/>
<keyword evidence="2" id="KW-0812">Transmembrane</keyword>
<accession>A0A2S8FQH5</accession>
<dbReference type="RefSeq" id="WP_105330167.1">
    <property type="nucleotide sequence ID" value="NZ_PUHY01000010.1"/>
</dbReference>
<feature type="compositionally biased region" description="Pro residues" evidence="1">
    <location>
        <begin position="132"/>
        <end position="147"/>
    </location>
</feature>
<feature type="transmembrane region" description="Helical" evidence="2">
    <location>
        <begin position="6"/>
        <end position="23"/>
    </location>
</feature>
<dbReference type="OrthoDB" id="291668at2"/>
<keyword evidence="2" id="KW-1133">Transmembrane helix</keyword>
<reference evidence="3 4" key="1">
    <citation type="submission" date="2018-02" db="EMBL/GenBank/DDBJ databases">
        <title>Comparative genomes isolates from brazilian mangrove.</title>
        <authorList>
            <person name="Araujo J.E."/>
            <person name="Taketani R.G."/>
            <person name="Silva M.C.P."/>
            <person name="Loureco M.V."/>
            <person name="Andreote F.D."/>
        </authorList>
    </citation>
    <scope>NUCLEOTIDE SEQUENCE [LARGE SCALE GENOMIC DNA]</scope>
    <source>
        <strain evidence="3 4">Hex-1 MGV</strain>
    </source>
</reference>
<evidence type="ECO:0000256" key="2">
    <source>
        <dbReference type="SAM" id="Phobius"/>
    </source>
</evidence>
<organism evidence="3 4">
    <name type="scientific">Blastopirellula marina</name>
    <dbReference type="NCBI Taxonomy" id="124"/>
    <lineage>
        <taxon>Bacteria</taxon>
        <taxon>Pseudomonadati</taxon>
        <taxon>Planctomycetota</taxon>
        <taxon>Planctomycetia</taxon>
        <taxon>Pirellulales</taxon>
        <taxon>Pirellulaceae</taxon>
        <taxon>Blastopirellula</taxon>
    </lineage>
</organism>
<dbReference type="EMBL" id="PUHY01000010">
    <property type="protein sequence ID" value="PQO34436.1"/>
    <property type="molecule type" value="Genomic_DNA"/>
</dbReference>
<name>A0A2S8FQH5_9BACT</name>
<gene>
    <name evidence="3" type="ORF">C5Y83_13020</name>
</gene>
<dbReference type="Proteomes" id="UP000238322">
    <property type="component" value="Unassembled WGS sequence"/>
</dbReference>
<feature type="transmembrane region" description="Helical" evidence="2">
    <location>
        <begin position="35"/>
        <end position="54"/>
    </location>
</feature>
<comment type="caution">
    <text evidence="3">The sequence shown here is derived from an EMBL/GenBank/DDBJ whole genome shotgun (WGS) entry which is preliminary data.</text>
</comment>
<feature type="transmembrane region" description="Helical" evidence="2">
    <location>
        <begin position="60"/>
        <end position="79"/>
    </location>
</feature>
<feature type="transmembrane region" description="Helical" evidence="2">
    <location>
        <begin position="100"/>
        <end position="121"/>
    </location>
</feature>
<evidence type="ECO:0000313" key="4">
    <source>
        <dbReference type="Proteomes" id="UP000238322"/>
    </source>
</evidence>
<protein>
    <submittedName>
        <fullName evidence="3">Uncharacterized protein</fullName>
    </submittedName>
</protein>
<feature type="region of interest" description="Disordered" evidence="1">
    <location>
        <begin position="122"/>
        <end position="147"/>
    </location>
</feature>
<dbReference type="AlphaFoldDB" id="A0A2S8FQH5"/>
<sequence>MPHKYIYVMLIVGLAIIVAAILGSPFQNGRAIQRLVMCAYLMASTVGIVVGIFGNRFIRPGALGLGIFGMLYFLFFEVFQGRSGYLGRSFGGSDFISEMMLSYGMLVMAGIVSQLAGMLFAPPPKDGKRKQPPPPPPRPPEPPCPLD</sequence>
<keyword evidence="2" id="KW-0472">Membrane</keyword>
<evidence type="ECO:0000256" key="1">
    <source>
        <dbReference type="SAM" id="MobiDB-lite"/>
    </source>
</evidence>